<gene>
    <name evidence="1" type="ORF">LCGC14_0930520</name>
</gene>
<sequence>MEIGQVIMGNESHMMMEDKKILKNNKLIAEFMGFKNQGAYHEAVDYEEGLPMACWKQRSGVSGAYFIMDWDCLMPVVEKIDTLSYHHCGGTDLTYRFYWIKPYAKIIKHATIIAEDNHPVMMTAIYNMVVKFIKWYNDEETRKRKIKARKGDNGSGEKRPI</sequence>
<comment type="caution">
    <text evidence="1">The sequence shown here is derived from an EMBL/GenBank/DDBJ whole genome shotgun (WGS) entry which is preliminary data.</text>
</comment>
<reference evidence="1" key="1">
    <citation type="journal article" date="2015" name="Nature">
        <title>Complex archaea that bridge the gap between prokaryotes and eukaryotes.</title>
        <authorList>
            <person name="Spang A."/>
            <person name="Saw J.H."/>
            <person name="Jorgensen S.L."/>
            <person name="Zaremba-Niedzwiedzka K."/>
            <person name="Martijn J."/>
            <person name="Lind A.E."/>
            <person name="van Eijk R."/>
            <person name="Schleper C."/>
            <person name="Guy L."/>
            <person name="Ettema T.J."/>
        </authorList>
    </citation>
    <scope>NUCLEOTIDE SEQUENCE</scope>
</reference>
<organism evidence="1">
    <name type="scientific">marine sediment metagenome</name>
    <dbReference type="NCBI Taxonomy" id="412755"/>
    <lineage>
        <taxon>unclassified sequences</taxon>
        <taxon>metagenomes</taxon>
        <taxon>ecological metagenomes</taxon>
    </lineage>
</organism>
<name>A0A0F9R6L8_9ZZZZ</name>
<proteinExistence type="predicted"/>
<accession>A0A0F9R6L8</accession>
<protein>
    <submittedName>
        <fullName evidence="1">Uncharacterized protein</fullName>
    </submittedName>
</protein>
<dbReference type="AlphaFoldDB" id="A0A0F9R6L8"/>
<evidence type="ECO:0000313" key="1">
    <source>
        <dbReference type="EMBL" id="KKN20941.1"/>
    </source>
</evidence>
<dbReference type="EMBL" id="LAZR01003194">
    <property type="protein sequence ID" value="KKN20941.1"/>
    <property type="molecule type" value="Genomic_DNA"/>
</dbReference>